<dbReference type="Pfam" id="PF24175">
    <property type="entry name" value="SU10_adaptor"/>
    <property type="match status" value="1"/>
</dbReference>
<reference evidence="1" key="1">
    <citation type="journal article" date="2015" name="Nature">
        <title>Complex archaea that bridge the gap between prokaryotes and eukaryotes.</title>
        <authorList>
            <person name="Spang A."/>
            <person name="Saw J.H."/>
            <person name="Jorgensen S.L."/>
            <person name="Zaremba-Niedzwiedzka K."/>
            <person name="Martijn J."/>
            <person name="Lind A.E."/>
            <person name="van Eijk R."/>
            <person name="Schleper C."/>
            <person name="Guy L."/>
            <person name="Ettema T.J."/>
        </authorList>
    </citation>
    <scope>NUCLEOTIDE SEQUENCE</scope>
</reference>
<protein>
    <submittedName>
        <fullName evidence="1">Uncharacterized protein</fullName>
    </submittedName>
</protein>
<dbReference type="EMBL" id="LAZR01023754">
    <property type="protein sequence ID" value="KKL77419.1"/>
    <property type="molecule type" value="Genomic_DNA"/>
</dbReference>
<evidence type="ECO:0000313" key="1">
    <source>
        <dbReference type="EMBL" id="KKL77419.1"/>
    </source>
</evidence>
<dbReference type="InterPro" id="IPR056209">
    <property type="entry name" value="SU10_adaptor"/>
</dbReference>
<organism evidence="1">
    <name type="scientific">marine sediment metagenome</name>
    <dbReference type="NCBI Taxonomy" id="412755"/>
    <lineage>
        <taxon>unclassified sequences</taxon>
        <taxon>metagenomes</taxon>
        <taxon>ecological metagenomes</taxon>
    </lineage>
</organism>
<name>A0A0F9ETS4_9ZZZZ</name>
<gene>
    <name evidence="1" type="ORF">LCGC14_2035080</name>
</gene>
<comment type="caution">
    <text evidence="1">The sequence shown here is derived from an EMBL/GenBank/DDBJ whole genome shotgun (WGS) entry which is preliminary data.</text>
</comment>
<dbReference type="AlphaFoldDB" id="A0A0F9ETS4"/>
<sequence>MAYTLQNYLDEIKDIALGDRSDLTDATITRWVNTAQERIARVHNWRELRQTTDITLGFTGVAATDKVLDFNALLGTNFRAVHNFVIEDGAESLKLERLGPDQFDEIIPLPEYFATGRPTIYTVWTKTETLLHKVPDEAYTARIRWHKWPTALSSGSDVTDFDRKDDLILHLTLSFAFALYRAEESAMKHFGIYQSILKESIGEDANNPDLQVVRPNFLVKGGRVMGSEYWNDPFYKG</sequence>
<accession>A0A0F9ETS4</accession>
<proteinExistence type="predicted"/>